<dbReference type="EMBL" id="JACEFF010000654">
    <property type="protein sequence ID" value="KAH9633472.1"/>
    <property type="molecule type" value="Genomic_DNA"/>
</dbReference>
<comment type="caution">
    <text evidence="11">The sequence shown here is derived from an EMBL/GenBank/DDBJ whole genome shotgun (WGS) entry which is preliminary data.</text>
</comment>
<dbReference type="PANTHER" id="PTHR10142">
    <property type="entry name" value="DNA REPAIR PROTEIN COMPLEMENTING XP-A CELLS"/>
    <property type="match status" value="1"/>
</dbReference>
<dbReference type="InterPro" id="IPR022652">
    <property type="entry name" value="Znf_XPA_CS"/>
</dbReference>
<dbReference type="GO" id="GO:0006284">
    <property type="term" value="P:base-excision repair"/>
    <property type="evidence" value="ECO:0007669"/>
    <property type="project" value="TreeGrafter"/>
</dbReference>
<evidence type="ECO:0000256" key="3">
    <source>
        <dbReference type="ARBA" id="ARBA00022723"/>
    </source>
</evidence>
<dbReference type="GO" id="GO:0000715">
    <property type="term" value="P:nucleotide-excision repair, DNA damage recognition"/>
    <property type="evidence" value="ECO:0007669"/>
    <property type="project" value="TreeGrafter"/>
</dbReference>
<dbReference type="SUPFAM" id="SSF46955">
    <property type="entry name" value="Putative DNA-binding domain"/>
    <property type="match status" value="1"/>
</dbReference>
<dbReference type="SUPFAM" id="SSF57716">
    <property type="entry name" value="Glucocorticoid receptor-like (DNA-binding domain)"/>
    <property type="match status" value="1"/>
</dbReference>
<dbReference type="NCBIfam" id="TIGR00598">
    <property type="entry name" value="rad14"/>
    <property type="match status" value="1"/>
</dbReference>
<dbReference type="Pfam" id="PF01286">
    <property type="entry name" value="XPA_N"/>
    <property type="match status" value="1"/>
</dbReference>
<accession>A0A922MBN1</accession>
<dbReference type="InterPro" id="IPR009061">
    <property type="entry name" value="DNA-bd_dom_put_sf"/>
</dbReference>
<keyword evidence="5" id="KW-0863">Zinc-finger</keyword>
<dbReference type="GO" id="GO:0008270">
    <property type="term" value="F:zinc ion binding"/>
    <property type="evidence" value="ECO:0007669"/>
    <property type="project" value="UniProtKB-KW"/>
</dbReference>
<evidence type="ECO:0000256" key="4">
    <source>
        <dbReference type="ARBA" id="ARBA00022763"/>
    </source>
</evidence>
<dbReference type="AlphaFoldDB" id="A0A922MBN1"/>
<dbReference type="GO" id="GO:0070914">
    <property type="term" value="P:UV-damage excision repair"/>
    <property type="evidence" value="ECO:0007669"/>
    <property type="project" value="TreeGrafter"/>
</dbReference>
<comment type="similarity">
    <text evidence="2">Belongs to the XPA family.</text>
</comment>
<keyword evidence="3" id="KW-0479">Metal-binding</keyword>
<evidence type="ECO:0000256" key="9">
    <source>
        <dbReference type="ARBA" id="ARBA00023242"/>
    </source>
</evidence>
<keyword evidence="7" id="KW-0238">DNA-binding</keyword>
<protein>
    <recommendedName>
        <fullName evidence="10">XPA C-terminal domain-containing protein</fullName>
    </recommendedName>
</protein>
<evidence type="ECO:0000313" key="12">
    <source>
        <dbReference type="Proteomes" id="UP000814243"/>
    </source>
</evidence>
<organism evidence="11 12">
    <name type="scientific">Spodoptera exigua</name>
    <name type="common">Beet armyworm</name>
    <name type="synonym">Noctua fulgens</name>
    <dbReference type="NCBI Taxonomy" id="7107"/>
    <lineage>
        <taxon>Eukaryota</taxon>
        <taxon>Metazoa</taxon>
        <taxon>Ecdysozoa</taxon>
        <taxon>Arthropoda</taxon>
        <taxon>Hexapoda</taxon>
        <taxon>Insecta</taxon>
        <taxon>Pterygota</taxon>
        <taxon>Neoptera</taxon>
        <taxon>Endopterygota</taxon>
        <taxon>Lepidoptera</taxon>
        <taxon>Glossata</taxon>
        <taxon>Ditrysia</taxon>
        <taxon>Noctuoidea</taxon>
        <taxon>Noctuidae</taxon>
        <taxon>Amphipyrinae</taxon>
        <taxon>Spodoptera</taxon>
    </lineage>
</organism>
<reference evidence="11" key="1">
    <citation type="journal article" date="2021" name="G3 (Bethesda)">
        <title>Genome and transcriptome analysis of the beet armyworm Spodoptera exigua reveals targets for pest control. .</title>
        <authorList>
            <person name="Simon S."/>
            <person name="Breeschoten T."/>
            <person name="Jansen H.J."/>
            <person name="Dirks R.P."/>
            <person name="Schranz M.E."/>
            <person name="Ros V.I.D."/>
        </authorList>
    </citation>
    <scope>NUCLEOTIDE SEQUENCE</scope>
    <source>
        <strain evidence="11">TB_SE_WUR_2020</strain>
    </source>
</reference>
<dbReference type="InterPro" id="IPR022656">
    <property type="entry name" value="XPA_C"/>
</dbReference>
<dbReference type="GO" id="GO:0003684">
    <property type="term" value="F:damaged DNA binding"/>
    <property type="evidence" value="ECO:0007669"/>
    <property type="project" value="InterPro"/>
</dbReference>
<dbReference type="PANTHER" id="PTHR10142:SF0">
    <property type="entry name" value="DNA REPAIR PROTEIN COMPLEMENTING XP-A CELLS"/>
    <property type="match status" value="1"/>
</dbReference>
<dbReference type="GO" id="GO:0000110">
    <property type="term" value="C:nucleotide-excision repair factor 1 complex"/>
    <property type="evidence" value="ECO:0007669"/>
    <property type="project" value="TreeGrafter"/>
</dbReference>
<dbReference type="InterPro" id="IPR000465">
    <property type="entry name" value="XPA/RAD14"/>
</dbReference>
<gene>
    <name evidence="11" type="ORF">HF086_013149</name>
</gene>
<feature type="domain" description="XPA C-terminal" evidence="10">
    <location>
        <begin position="166"/>
        <end position="216"/>
    </location>
</feature>
<evidence type="ECO:0000313" key="11">
    <source>
        <dbReference type="EMBL" id="KAH9633472.1"/>
    </source>
</evidence>
<keyword evidence="8" id="KW-0234">DNA repair</keyword>
<keyword evidence="4" id="KW-0227">DNA damage</keyword>
<evidence type="ECO:0000259" key="10">
    <source>
        <dbReference type="Pfam" id="PF05181"/>
    </source>
</evidence>
<evidence type="ECO:0000256" key="1">
    <source>
        <dbReference type="ARBA" id="ARBA00004123"/>
    </source>
</evidence>
<proteinExistence type="inferred from homology"/>
<dbReference type="InterPro" id="IPR037129">
    <property type="entry name" value="XPA_sf"/>
</dbReference>
<evidence type="ECO:0000256" key="8">
    <source>
        <dbReference type="ARBA" id="ARBA00023204"/>
    </source>
</evidence>
<evidence type="ECO:0000256" key="2">
    <source>
        <dbReference type="ARBA" id="ARBA00005548"/>
    </source>
</evidence>
<dbReference type="GO" id="GO:1901255">
    <property type="term" value="P:nucleotide-excision repair involved in interstrand cross-link repair"/>
    <property type="evidence" value="ECO:0007669"/>
    <property type="project" value="TreeGrafter"/>
</dbReference>
<dbReference type="Gene3D" id="3.90.530.10">
    <property type="entry name" value="XPA C-terminal domain"/>
    <property type="match status" value="1"/>
</dbReference>
<name>A0A922MBN1_SPOEX</name>
<dbReference type="Pfam" id="PF05181">
    <property type="entry name" value="XPA_C"/>
    <property type="match status" value="1"/>
</dbReference>
<evidence type="ECO:0000256" key="5">
    <source>
        <dbReference type="ARBA" id="ARBA00022771"/>
    </source>
</evidence>
<sequence>MEQQEVFTTEQLLRILEGTEDDEFSESLDEDDLEMTAVESSDVPHLEVEKAEHTSTAAELSAAQRARIERNRLRARQLRDARLVARPNNREPITAPIAATDSGGGFIPEVEESSLPVRAVPPPAPIVDPTERPQCLECDQLFPESYLFDTFGYNVCDECRDDDGAHALITRTEAKNSFLLKDCDLDLRPPALRFVRRRNPHGSRLGDMRLYLRAQVEARARLVWGSDEALEEERARREEARVRARHTQTSRRLRALRMDVRSSLFDKSRALHEHAFGEEKYDEATDLYSRSCACGHTETYEKM</sequence>
<evidence type="ECO:0000256" key="7">
    <source>
        <dbReference type="ARBA" id="ARBA00023125"/>
    </source>
</evidence>
<dbReference type="Proteomes" id="UP000814243">
    <property type="component" value="Unassembled WGS sequence"/>
</dbReference>
<dbReference type="CDD" id="cd21076">
    <property type="entry name" value="DBD_XPA"/>
    <property type="match status" value="1"/>
</dbReference>
<comment type="subcellular location">
    <subcellularLocation>
        <location evidence="1">Nucleus</location>
    </subcellularLocation>
</comment>
<keyword evidence="6" id="KW-0862">Zinc</keyword>
<evidence type="ECO:0000256" key="6">
    <source>
        <dbReference type="ARBA" id="ARBA00022833"/>
    </source>
</evidence>
<keyword evidence="9" id="KW-0539">Nucleus</keyword>